<accession>A0A455LM15</accession>
<protein>
    <submittedName>
        <fullName evidence="1">Lysin B</fullName>
    </submittedName>
</protein>
<proteinExistence type="predicted"/>
<keyword evidence="2" id="KW-1185">Reference proteome</keyword>
<dbReference type="InterPro" id="IPR029058">
    <property type="entry name" value="AB_hydrolase_fold"/>
</dbReference>
<organism evidence="1 2">
    <name type="scientific">Mycobacterium phage CRB2</name>
    <dbReference type="NCBI Taxonomy" id="2483623"/>
    <lineage>
        <taxon>Viruses</taxon>
        <taxon>Duplodnaviria</taxon>
        <taxon>Heunggongvirae</taxon>
        <taxon>Uroviricota</taxon>
        <taxon>Caudoviricetes</taxon>
        <taxon>Bclasvirinae</taxon>
        <taxon>Quesadillavirus</taxon>
        <taxon>Quesadillavirus CRB2</taxon>
    </lineage>
</organism>
<evidence type="ECO:0000313" key="1">
    <source>
        <dbReference type="EMBL" id="AYP70036.1"/>
    </source>
</evidence>
<evidence type="ECO:0000313" key="2">
    <source>
        <dbReference type="Proteomes" id="UP000292006"/>
    </source>
</evidence>
<reference evidence="1 2" key="1">
    <citation type="journal article" date="2019" name="PLoS ONE">
        <title>Mycobacteriophage CRB2 defines a new subcluster in mycobacteriophage classification.</title>
        <authorList>
            <person name="Suarez C.A."/>
            <person name="Franceschelli J.J."/>
            <person name="Morbidoni H.R."/>
        </authorList>
    </citation>
    <scope>NUCLEOTIDE SEQUENCE [LARGE SCALE GENOMIC DNA]</scope>
</reference>
<dbReference type="Proteomes" id="UP000292006">
    <property type="component" value="Segment"/>
</dbReference>
<sequence length="467" mass="49703">MSTETIRVQGVEVEVPRGAWHPPNTVGDIDPNIVKAKQYLRRFSYGKPANDGTPIYTEAFGAALEEFQRRRNEEVTRGLQPGPLIDLPARSGWLDYNTKVQLEIEPRPGGANPPAPHIVTDSHFLSAPGSGVDWWVGPPFNTGEWLKDNAGVHHWPVGYPKGGYLGLMGGDSAQSYVDTIRLEDLELERRLREDILPGYGVHLSPGQPLSVEDEARLPASFKIVLCGYSQSADGIIRAAARLFGDGGIFAVLRHRLRAILCFGNPARQGGPTRYGRNPKGKGISGWVAPAWLAPLIIDIVTETPTAPDFYACNTSQIAHIAYQVVINAETELPFLVYLAKLVVPALLSLLTGGMFGGGGGGLLGGLGGLLGSAGAIPLLSSVTGMGGGALTPIMSAAQVNDDSAEAVSQEIAKILTPMGLLTSIPELIGLLMALPGIQTHGLYEQPQPEFGNITGVQVALNLVRPLL</sequence>
<dbReference type="Gene3D" id="3.40.50.1820">
    <property type="entry name" value="alpha/beta hydrolase"/>
    <property type="match status" value="1"/>
</dbReference>
<gene>
    <name evidence="1" type="ORF">CRB2_50</name>
</gene>
<name>A0A455LM15_9CAUD</name>
<dbReference type="EMBL" id="MK059749">
    <property type="protein sequence ID" value="AYP70036.1"/>
    <property type="molecule type" value="Genomic_DNA"/>
</dbReference>